<keyword evidence="4" id="KW-1185">Reference proteome</keyword>
<dbReference type="PATRIC" id="fig|243231.5.peg.3245"/>
<evidence type="ECO:0000313" key="4">
    <source>
        <dbReference type="Proteomes" id="UP000000577"/>
    </source>
</evidence>
<dbReference type="PANTHER" id="PTHR35038">
    <property type="entry name" value="DISSIMILATORY SULFITE REDUCTASE SIRA"/>
    <property type="match status" value="1"/>
</dbReference>
<evidence type="ECO:0000259" key="2">
    <source>
        <dbReference type="Pfam" id="PF09699"/>
    </source>
</evidence>
<dbReference type="InterPro" id="IPR051829">
    <property type="entry name" value="Multiheme_Cytochr_ET"/>
</dbReference>
<dbReference type="STRING" id="243231.GSU3223"/>
<dbReference type="GO" id="GO:0016491">
    <property type="term" value="F:oxidoreductase activity"/>
    <property type="evidence" value="ECO:0000318"/>
    <property type="project" value="GO_Central"/>
</dbReference>
<dbReference type="InterPro" id="IPR010177">
    <property type="entry name" value="Paired_CXXCH_1"/>
</dbReference>
<dbReference type="NCBIfam" id="TIGR01905">
    <property type="entry name" value="paired_CXXCH_1"/>
    <property type="match status" value="1"/>
</dbReference>
<feature type="domain" description="Doubled CXXCH motif" evidence="2">
    <location>
        <begin position="124"/>
        <end position="163"/>
    </location>
</feature>
<dbReference type="EnsemblBacteria" id="AAR36614">
    <property type="protein sequence ID" value="AAR36614"/>
    <property type="gene ID" value="GSU3223"/>
</dbReference>
<dbReference type="OrthoDB" id="9783375at2"/>
<protein>
    <submittedName>
        <fullName evidence="3">Cytochrome c</fullName>
    </submittedName>
</protein>
<proteinExistence type="predicted"/>
<dbReference type="InterPro" id="IPR036280">
    <property type="entry name" value="Multihaem_cyt_sf"/>
</dbReference>
<dbReference type="HOGENOM" id="CLU_1358816_0_0_7"/>
<dbReference type="InParanoid" id="Q747P2"/>
<dbReference type="EMBL" id="AE017180">
    <property type="protein sequence ID" value="AAR36614.1"/>
    <property type="molecule type" value="Genomic_DNA"/>
</dbReference>
<dbReference type="SUPFAM" id="SSF48695">
    <property type="entry name" value="Multiheme cytochromes"/>
    <property type="match status" value="1"/>
</dbReference>
<dbReference type="eggNOG" id="COG3005">
    <property type="taxonomic scope" value="Bacteria"/>
</dbReference>
<name>Q747P2_GEOSL</name>
<evidence type="ECO:0000256" key="1">
    <source>
        <dbReference type="ARBA" id="ARBA00022729"/>
    </source>
</evidence>
<reference evidence="3 4" key="1">
    <citation type="journal article" date="2003" name="Science">
        <title>Genome of Geobacter sulfurreducens: metal reduction in subsurface environments.</title>
        <authorList>
            <person name="Methe B.A."/>
            <person name="Nelson K.E."/>
            <person name="Eisen J.A."/>
            <person name="Paulsen I.T."/>
            <person name="Nelson W."/>
            <person name="Heidelberg J.F."/>
            <person name="Wu D."/>
            <person name="Wu M."/>
            <person name="Ward N."/>
            <person name="Beanan M.J."/>
            <person name="Dodson R.J."/>
            <person name="Madupu R."/>
            <person name="Brinkac L.M."/>
            <person name="Daugherty S.C."/>
            <person name="DeBoy R.T."/>
            <person name="Durkin A.S."/>
            <person name="Gwinn M."/>
            <person name="Kolonay J.F."/>
            <person name="Sullivan S.A."/>
            <person name="Haft D.H."/>
            <person name="Selengut J."/>
            <person name="Davidsen T.M."/>
            <person name="Zafar N."/>
            <person name="White O."/>
            <person name="Tran B."/>
            <person name="Romero C."/>
            <person name="Forberger H.A."/>
            <person name="Weidman J."/>
            <person name="Khouri H."/>
            <person name="Feldblyum T.V."/>
            <person name="Utterback T.R."/>
            <person name="Van Aken S.E."/>
            <person name="Lovley D.R."/>
            <person name="Fraser C.M."/>
        </authorList>
    </citation>
    <scope>NUCLEOTIDE SEQUENCE [LARGE SCALE GENOMIC DNA]</scope>
    <source>
        <strain evidence="4">ATCC 51573 / DSM 12127 / PCA</strain>
    </source>
</reference>
<sequence>MRRSVAVIWLLRVGLGALALCLTACDPVVRHKTLSTIFDGVPTLPPTDEYCVDFARQYHQEQLGLAKVEVKEEGPKGSTHLPYGEKRCADCHGSDKDKSGGLVVPKQELCFKCHPGFLKGAFQHGPAAVGDCLACHLPHAAPNPDLLGAPRDQICGRCHTEERLTNRMHDRLKDSKIACVECHDPHASDARYLLR</sequence>
<accession>Q747P2</accession>
<organism evidence="3 4">
    <name type="scientific">Geobacter sulfurreducens (strain ATCC 51573 / DSM 12127 / PCA)</name>
    <dbReference type="NCBI Taxonomy" id="243231"/>
    <lineage>
        <taxon>Bacteria</taxon>
        <taxon>Pseudomonadati</taxon>
        <taxon>Thermodesulfobacteriota</taxon>
        <taxon>Desulfuromonadia</taxon>
        <taxon>Geobacterales</taxon>
        <taxon>Geobacteraceae</taxon>
        <taxon>Geobacter</taxon>
    </lineage>
</organism>
<evidence type="ECO:0000313" key="3">
    <source>
        <dbReference type="EMBL" id="AAR36614.1"/>
    </source>
</evidence>
<dbReference type="RefSeq" id="WP_010943840.1">
    <property type="nucleotide sequence ID" value="NC_002939.5"/>
</dbReference>
<dbReference type="PANTHER" id="PTHR35038:SF6">
    <property type="entry name" value="SURFACE LOCALIZED DECAHEME CYTOCHROME C LIPOPROTEIN"/>
    <property type="match status" value="1"/>
</dbReference>
<dbReference type="KEGG" id="gsu:GSU3223"/>
<reference evidence="3 4" key="2">
    <citation type="journal article" date="2012" name="BMC Genomics">
        <title>Comparative genomic analysis of Geobacter sulfurreducens KN400, a strain with enhanced capacity for extracellular electron transfer and electricity production.</title>
        <authorList>
            <person name="Butler J.E."/>
            <person name="Young N.D."/>
            <person name="Aklujkar M."/>
            <person name="Lovley D.R."/>
        </authorList>
    </citation>
    <scope>NUCLEOTIDE SEQUENCE [LARGE SCALE GENOMIC DNA]</scope>
    <source>
        <strain evidence="4">ATCC 51573 / DSM 12127 / PCA</strain>
    </source>
</reference>
<dbReference type="Proteomes" id="UP000000577">
    <property type="component" value="Chromosome"/>
</dbReference>
<gene>
    <name evidence="3" type="ordered locus">GSU3223</name>
</gene>
<dbReference type="AlphaFoldDB" id="Q747P2"/>
<dbReference type="Gene3D" id="3.90.10.10">
    <property type="entry name" value="Cytochrome C3"/>
    <property type="match status" value="1"/>
</dbReference>
<feature type="domain" description="Doubled CXXCH motif" evidence="2">
    <location>
        <begin position="80"/>
        <end position="115"/>
    </location>
</feature>
<keyword evidence="1" id="KW-0732">Signal</keyword>
<dbReference type="Pfam" id="PF09699">
    <property type="entry name" value="Paired_CXXCH_1"/>
    <property type="match status" value="2"/>
</dbReference>